<reference evidence="4" key="1">
    <citation type="submission" date="2015-03" db="EMBL/GenBank/DDBJ databases">
        <authorList>
            <consortium name="Pathogen Informatics"/>
        </authorList>
    </citation>
    <scope>NUCLEOTIDE SEQUENCE [LARGE SCALE GENOMIC DNA]</scope>
    <source>
        <strain evidence="4">R148</strain>
    </source>
</reference>
<evidence type="ECO:0000313" key="4">
    <source>
        <dbReference type="Proteomes" id="UP000043316"/>
    </source>
</evidence>
<dbReference type="InterPro" id="IPR008966">
    <property type="entry name" value="Adhesion_dom_sf"/>
</dbReference>
<dbReference type="GO" id="GO:0043709">
    <property type="term" value="P:cell adhesion involved in single-species biofilm formation"/>
    <property type="evidence" value="ECO:0007669"/>
    <property type="project" value="TreeGrafter"/>
</dbReference>
<dbReference type="GO" id="GO:0009289">
    <property type="term" value="C:pilus"/>
    <property type="evidence" value="ECO:0007669"/>
    <property type="project" value="InterPro"/>
</dbReference>
<dbReference type="InterPro" id="IPR036937">
    <property type="entry name" value="Adhesion_dom_fimbrial_sf"/>
</dbReference>
<dbReference type="InterPro" id="IPR050263">
    <property type="entry name" value="Bact_Fimbrial_Adh_Pro"/>
</dbReference>
<evidence type="ECO:0000313" key="3">
    <source>
        <dbReference type="EMBL" id="CRY55254.1"/>
    </source>
</evidence>
<name>A0A0H5LVS3_YERIN</name>
<feature type="chain" id="PRO_5005221189" evidence="1">
    <location>
        <begin position="23"/>
        <end position="169"/>
    </location>
</feature>
<dbReference type="Gene3D" id="2.60.40.1090">
    <property type="entry name" value="Fimbrial-type adhesion domain"/>
    <property type="match status" value="1"/>
</dbReference>
<protein>
    <submittedName>
        <fullName evidence="3">Putative fimbrial protein</fullName>
    </submittedName>
</protein>
<dbReference type="Proteomes" id="UP000043316">
    <property type="component" value="Unassembled WGS sequence"/>
</dbReference>
<evidence type="ECO:0000259" key="2">
    <source>
        <dbReference type="Pfam" id="PF00419"/>
    </source>
</evidence>
<dbReference type="InterPro" id="IPR000259">
    <property type="entry name" value="Adhesion_dom_fimbrial"/>
</dbReference>
<sequence>MKKKLIVTSLLAATVFASAANAATFNITGSIASTPCVATAANADIKMPLINKANLETTAGGFAAGSITELKINLANCPNINQTATVTFTGTADTEDNKALKLTGVEGVALALFEENGTSQIDINRAARGQSLTGTPTKVLKYKAKYVTTSKTFKEGNATATLNFDVAYN</sequence>
<dbReference type="RefSeq" id="WP_053009592.1">
    <property type="nucleotide sequence ID" value="NZ_CWJI01000004.1"/>
</dbReference>
<feature type="signal peptide" evidence="1">
    <location>
        <begin position="1"/>
        <end position="22"/>
    </location>
</feature>
<dbReference type="SUPFAM" id="SSF49401">
    <property type="entry name" value="Bacterial adhesins"/>
    <property type="match status" value="1"/>
</dbReference>
<evidence type="ECO:0000256" key="1">
    <source>
        <dbReference type="SAM" id="SignalP"/>
    </source>
</evidence>
<keyword evidence="1" id="KW-0732">Signal</keyword>
<dbReference type="PANTHER" id="PTHR33420">
    <property type="entry name" value="FIMBRIAL SUBUNIT ELFA-RELATED"/>
    <property type="match status" value="1"/>
</dbReference>
<proteinExistence type="predicted"/>
<dbReference type="AlphaFoldDB" id="A0A0H5LVS3"/>
<organism evidence="3 4">
    <name type="scientific">Yersinia intermedia</name>
    <dbReference type="NCBI Taxonomy" id="631"/>
    <lineage>
        <taxon>Bacteria</taxon>
        <taxon>Pseudomonadati</taxon>
        <taxon>Pseudomonadota</taxon>
        <taxon>Gammaproteobacteria</taxon>
        <taxon>Enterobacterales</taxon>
        <taxon>Yersiniaceae</taxon>
        <taxon>Yersinia</taxon>
    </lineage>
</organism>
<accession>A0A0H5LVS3</accession>
<gene>
    <name evidence="3" type="primary">elfA</name>
    <name evidence="3" type="ORF">ERS008476_02238</name>
</gene>
<feature type="domain" description="Fimbrial-type adhesion" evidence="2">
    <location>
        <begin position="26"/>
        <end position="168"/>
    </location>
</feature>
<dbReference type="Pfam" id="PF00419">
    <property type="entry name" value="Fimbrial"/>
    <property type="match status" value="1"/>
</dbReference>
<dbReference type="PANTHER" id="PTHR33420:SF32">
    <property type="entry name" value="FIMBRIAL-LIKE PROTEIN"/>
    <property type="match status" value="1"/>
</dbReference>
<dbReference type="EMBL" id="CWJI01000004">
    <property type="protein sequence ID" value="CRY55254.1"/>
    <property type="molecule type" value="Genomic_DNA"/>
</dbReference>